<dbReference type="FunFam" id="1.10.730.10:FF:000008">
    <property type="entry name" value="Arginine--tRNA ligase"/>
    <property type="match status" value="1"/>
</dbReference>
<evidence type="ECO:0000256" key="2">
    <source>
        <dbReference type="ARBA" id="ARBA00005594"/>
    </source>
</evidence>
<evidence type="ECO:0000256" key="11">
    <source>
        <dbReference type="HAMAP-Rule" id="MF_00123"/>
    </source>
</evidence>
<dbReference type="NCBIfam" id="TIGR00456">
    <property type="entry name" value="argS"/>
    <property type="match status" value="1"/>
</dbReference>
<dbReference type="EC" id="6.1.1.19" evidence="11"/>
<dbReference type="SMART" id="SM00836">
    <property type="entry name" value="DALR_1"/>
    <property type="match status" value="1"/>
</dbReference>
<keyword evidence="5 11" id="KW-0436">Ligase</keyword>
<evidence type="ECO:0000256" key="1">
    <source>
        <dbReference type="ARBA" id="ARBA00004496"/>
    </source>
</evidence>
<dbReference type="EMBL" id="JAGQFT010000140">
    <property type="protein sequence ID" value="MBR0563508.1"/>
    <property type="molecule type" value="Genomic_DNA"/>
</dbReference>
<dbReference type="PRINTS" id="PR01038">
    <property type="entry name" value="TRNASYNTHARG"/>
</dbReference>
<dbReference type="Proteomes" id="UP000675747">
    <property type="component" value="Unassembled WGS sequence"/>
</dbReference>
<dbReference type="InterPro" id="IPR014729">
    <property type="entry name" value="Rossmann-like_a/b/a_fold"/>
</dbReference>
<organism evidence="15">
    <name type="scientific">Coralloluteibacterium stylophorae</name>
    <dbReference type="NCBI Taxonomy" id="1776034"/>
    <lineage>
        <taxon>Bacteria</taxon>
        <taxon>Pseudomonadati</taxon>
        <taxon>Pseudomonadota</taxon>
        <taxon>Gammaproteobacteria</taxon>
        <taxon>Lysobacterales</taxon>
        <taxon>Lysobacteraceae</taxon>
        <taxon>Coralloluteibacterium</taxon>
    </lineage>
</organism>
<dbReference type="Pfam" id="PF03485">
    <property type="entry name" value="Arg_tRNA_synt_N"/>
    <property type="match status" value="1"/>
</dbReference>
<dbReference type="InterPro" id="IPR035684">
    <property type="entry name" value="ArgRS_core"/>
</dbReference>
<accession>A0A8J7VXJ5</accession>
<keyword evidence="6 11" id="KW-0547">Nucleotide-binding</keyword>
<dbReference type="SUPFAM" id="SSF55190">
    <property type="entry name" value="Arginyl-tRNA synthetase (ArgRS), N-terminal 'additional' domain"/>
    <property type="match status" value="1"/>
</dbReference>
<dbReference type="InterPro" id="IPR001412">
    <property type="entry name" value="aa-tRNA-synth_I_CS"/>
</dbReference>
<dbReference type="InterPro" id="IPR008909">
    <property type="entry name" value="DALR_anticod-bd"/>
</dbReference>
<dbReference type="InterPro" id="IPR005148">
    <property type="entry name" value="Arg-tRNA-synth_N"/>
</dbReference>
<dbReference type="AlphaFoldDB" id="A0A8J7VXJ5"/>
<evidence type="ECO:0000313" key="16">
    <source>
        <dbReference type="EMBL" id="MBS7458986.1"/>
    </source>
</evidence>
<dbReference type="RefSeq" id="WP_211927411.1">
    <property type="nucleotide sequence ID" value="NZ_JAGQFT020000018.1"/>
</dbReference>
<keyword evidence="9 11" id="KW-0030">Aminoacyl-tRNA synthetase</keyword>
<evidence type="ECO:0000256" key="8">
    <source>
        <dbReference type="ARBA" id="ARBA00022917"/>
    </source>
</evidence>
<dbReference type="FunFam" id="3.30.1360.70:FF:000003">
    <property type="entry name" value="Arginine--tRNA ligase"/>
    <property type="match status" value="1"/>
</dbReference>
<evidence type="ECO:0000313" key="15">
    <source>
        <dbReference type="EMBL" id="MBR0563508.1"/>
    </source>
</evidence>
<dbReference type="SUPFAM" id="SSF52374">
    <property type="entry name" value="Nucleotidylyl transferase"/>
    <property type="match status" value="1"/>
</dbReference>
<evidence type="ECO:0000256" key="3">
    <source>
        <dbReference type="ARBA" id="ARBA00011245"/>
    </source>
</evidence>
<dbReference type="FunFam" id="3.40.50.620:FF:000062">
    <property type="entry name" value="Arginine--tRNA ligase"/>
    <property type="match status" value="1"/>
</dbReference>
<dbReference type="GO" id="GO:0005737">
    <property type="term" value="C:cytoplasm"/>
    <property type="evidence" value="ECO:0007669"/>
    <property type="project" value="UniProtKB-SubCell"/>
</dbReference>
<feature type="short sequence motif" description="'HIGH' region" evidence="11">
    <location>
        <begin position="129"/>
        <end position="139"/>
    </location>
</feature>
<evidence type="ECO:0000256" key="12">
    <source>
        <dbReference type="RuleBase" id="RU363038"/>
    </source>
</evidence>
<evidence type="ECO:0000256" key="9">
    <source>
        <dbReference type="ARBA" id="ARBA00023146"/>
    </source>
</evidence>
<evidence type="ECO:0000256" key="6">
    <source>
        <dbReference type="ARBA" id="ARBA00022741"/>
    </source>
</evidence>
<comment type="similarity">
    <text evidence="2 11 12">Belongs to the class-I aminoacyl-tRNA synthetase family.</text>
</comment>
<sequence>MKPLLRDMLVAALDRLRADGTVPADLATPAFVVERTRSREHGDYAANLAMMLAKPARQKPRDLAEKLVAALPASERVAKVEVAGPGFINIHLAAEAWHAEVRRIHAEGEGYGRSGLGGGETVGIEYVSANPTGPLHVGHGRAAAIGDSLARLLDAAGWKVVREYYYNDAGAQIDNLALSVQARAKGLGPDDAGWPADGYRGDYIRDVARAFLAGETVEADGREVTGSGDADDLDGIRRFAVAVLRNEQTADLAAFGVGFDVYYLESSLYTDGRVERTVAELVASGHTYEDGGALWLRSTDFGDDKDRVMRKSDGSYTYFLPDVAYHQTKWERGYTRAITELGADHHGSLARVRAGLQALDVGIPKGWPEYVLHQMVTVMRGGEEVKLSKRAGSYVTLRDLIDEAGRDATRYFLIARKADSQLTFDIDLARSQTNDNPVYYIQYAHARVCSVLRQADERGIALDVGHGLSQLAKLDSAEEQALMIELSRYPELVESAAQALEPHAVATWLRDLANAFHTWYHAGQFLVDDAAVRDARIALALATRQVIRNGLDLLGVSAPERM</sequence>
<dbReference type="PANTHER" id="PTHR11956">
    <property type="entry name" value="ARGINYL-TRNA SYNTHETASE"/>
    <property type="match status" value="1"/>
</dbReference>
<evidence type="ECO:0000256" key="10">
    <source>
        <dbReference type="ARBA" id="ARBA00049339"/>
    </source>
</evidence>
<evidence type="ECO:0000259" key="13">
    <source>
        <dbReference type="SMART" id="SM00836"/>
    </source>
</evidence>
<dbReference type="SMART" id="SM01016">
    <property type="entry name" value="Arg_tRNA_synt_N"/>
    <property type="match status" value="1"/>
</dbReference>
<evidence type="ECO:0000259" key="14">
    <source>
        <dbReference type="SMART" id="SM01016"/>
    </source>
</evidence>
<dbReference type="Gene3D" id="1.10.730.10">
    <property type="entry name" value="Isoleucyl-tRNA Synthetase, Domain 1"/>
    <property type="match status" value="1"/>
</dbReference>
<dbReference type="PROSITE" id="PS00178">
    <property type="entry name" value="AA_TRNA_LIGASE_I"/>
    <property type="match status" value="1"/>
</dbReference>
<dbReference type="Pfam" id="PF00750">
    <property type="entry name" value="tRNA-synt_1d"/>
    <property type="match status" value="1"/>
</dbReference>
<keyword evidence="17" id="KW-1185">Reference proteome</keyword>
<dbReference type="GO" id="GO:0006420">
    <property type="term" value="P:arginyl-tRNA aminoacylation"/>
    <property type="evidence" value="ECO:0007669"/>
    <property type="project" value="UniProtKB-UniRule"/>
</dbReference>
<evidence type="ECO:0000313" key="17">
    <source>
        <dbReference type="Proteomes" id="UP000675747"/>
    </source>
</evidence>
<name>A0A8J7VXJ5_9GAMM</name>
<dbReference type="PANTHER" id="PTHR11956:SF5">
    <property type="entry name" value="ARGININE--TRNA LIGASE, CYTOPLASMIC"/>
    <property type="match status" value="1"/>
</dbReference>
<feature type="domain" description="Arginyl tRNA synthetase N-terminal" evidence="14">
    <location>
        <begin position="3"/>
        <end position="92"/>
    </location>
</feature>
<dbReference type="Pfam" id="PF05746">
    <property type="entry name" value="DALR_1"/>
    <property type="match status" value="1"/>
</dbReference>
<dbReference type="EMBL" id="JAGQFT020000018">
    <property type="protein sequence ID" value="MBS7458986.1"/>
    <property type="molecule type" value="Genomic_DNA"/>
</dbReference>
<reference evidence="16 17" key="1">
    <citation type="journal article" date="2021" name="Microbiol. Resour. Announc.">
        <title>Draft Genome Sequence of Coralloluteibacterium stylophorae LMG 29479T.</title>
        <authorList>
            <person name="Karlyshev A.V."/>
            <person name="Kudryashova E.B."/>
            <person name="Ariskina E.V."/>
            <person name="Conroy A.P."/>
            <person name="Abidueva E.Y."/>
        </authorList>
    </citation>
    <scope>NUCLEOTIDE SEQUENCE [LARGE SCALE GENOMIC DNA]</scope>
    <source>
        <strain evidence="16 17">LMG 29479</strain>
    </source>
</reference>
<dbReference type="Gene3D" id="3.30.1360.70">
    <property type="entry name" value="Arginyl tRNA synthetase N-terminal domain"/>
    <property type="match status" value="1"/>
</dbReference>
<comment type="catalytic activity">
    <reaction evidence="10 11">
        <text>tRNA(Arg) + L-arginine + ATP = L-arginyl-tRNA(Arg) + AMP + diphosphate</text>
        <dbReference type="Rhea" id="RHEA:20301"/>
        <dbReference type="Rhea" id="RHEA-COMP:9658"/>
        <dbReference type="Rhea" id="RHEA-COMP:9673"/>
        <dbReference type="ChEBI" id="CHEBI:30616"/>
        <dbReference type="ChEBI" id="CHEBI:32682"/>
        <dbReference type="ChEBI" id="CHEBI:33019"/>
        <dbReference type="ChEBI" id="CHEBI:78442"/>
        <dbReference type="ChEBI" id="CHEBI:78513"/>
        <dbReference type="ChEBI" id="CHEBI:456215"/>
        <dbReference type="EC" id="6.1.1.19"/>
    </reaction>
</comment>
<comment type="caution">
    <text evidence="15">The sequence shown here is derived from an EMBL/GenBank/DDBJ whole genome shotgun (WGS) entry which is preliminary data.</text>
</comment>
<gene>
    <name evidence="11" type="primary">argS</name>
    <name evidence="16" type="ORF">KB893_017775</name>
    <name evidence="15" type="ORF">KB893_13435</name>
</gene>
<feature type="domain" description="DALR anticodon binding" evidence="13">
    <location>
        <begin position="441"/>
        <end position="562"/>
    </location>
</feature>
<dbReference type="GO" id="GO:0005524">
    <property type="term" value="F:ATP binding"/>
    <property type="evidence" value="ECO:0007669"/>
    <property type="project" value="UniProtKB-UniRule"/>
</dbReference>
<evidence type="ECO:0000256" key="7">
    <source>
        <dbReference type="ARBA" id="ARBA00022840"/>
    </source>
</evidence>
<reference evidence="15" key="2">
    <citation type="submission" date="2021-04" db="EMBL/GenBank/DDBJ databases">
        <authorList>
            <person name="Karlyshev A.V."/>
        </authorList>
    </citation>
    <scope>NUCLEOTIDE SEQUENCE</scope>
    <source>
        <strain evidence="15">LMG 29479</strain>
    </source>
</reference>
<dbReference type="InterPro" id="IPR009080">
    <property type="entry name" value="tRNAsynth_Ia_anticodon-bd"/>
</dbReference>
<dbReference type="HAMAP" id="MF_00123">
    <property type="entry name" value="Arg_tRNA_synth"/>
    <property type="match status" value="1"/>
</dbReference>
<protein>
    <recommendedName>
        <fullName evidence="11">Arginine--tRNA ligase</fullName>
        <ecNumber evidence="11">6.1.1.19</ecNumber>
    </recommendedName>
    <alternativeName>
        <fullName evidence="11">Arginyl-tRNA synthetase</fullName>
        <shortName evidence="11">ArgRS</shortName>
    </alternativeName>
</protein>
<dbReference type="GO" id="GO:0004814">
    <property type="term" value="F:arginine-tRNA ligase activity"/>
    <property type="evidence" value="ECO:0007669"/>
    <property type="project" value="UniProtKB-UniRule"/>
</dbReference>
<proteinExistence type="inferred from homology"/>
<dbReference type="CDD" id="cd00671">
    <property type="entry name" value="ArgRS_core"/>
    <property type="match status" value="1"/>
</dbReference>
<dbReference type="InterPro" id="IPR001278">
    <property type="entry name" value="Arg-tRNA-ligase"/>
</dbReference>
<evidence type="ECO:0000256" key="5">
    <source>
        <dbReference type="ARBA" id="ARBA00022598"/>
    </source>
</evidence>
<dbReference type="InterPro" id="IPR036695">
    <property type="entry name" value="Arg-tRNA-synth_N_sf"/>
</dbReference>
<comment type="subcellular location">
    <subcellularLocation>
        <location evidence="1 11">Cytoplasm</location>
    </subcellularLocation>
</comment>
<keyword evidence="7 11" id="KW-0067">ATP-binding</keyword>
<comment type="subunit">
    <text evidence="3 11">Monomer.</text>
</comment>
<dbReference type="Gene3D" id="3.40.50.620">
    <property type="entry name" value="HUPs"/>
    <property type="match status" value="1"/>
</dbReference>
<keyword evidence="4 11" id="KW-0963">Cytoplasm</keyword>
<dbReference type="SUPFAM" id="SSF47323">
    <property type="entry name" value="Anticodon-binding domain of a subclass of class I aminoacyl-tRNA synthetases"/>
    <property type="match status" value="1"/>
</dbReference>
<evidence type="ECO:0000256" key="4">
    <source>
        <dbReference type="ARBA" id="ARBA00022490"/>
    </source>
</evidence>
<keyword evidence="8 11" id="KW-0648">Protein biosynthesis</keyword>